<dbReference type="Proteomes" id="UP000006729">
    <property type="component" value="Chromosome 5"/>
</dbReference>
<dbReference type="PANTHER" id="PTHR31175:SF119">
    <property type="entry name" value="CALMODULIN BINDING PROTEIN"/>
    <property type="match status" value="1"/>
</dbReference>
<dbReference type="GO" id="GO:0009733">
    <property type="term" value="P:response to auxin"/>
    <property type="evidence" value="ECO:0007669"/>
    <property type="project" value="InterPro"/>
</dbReference>
<name>U5GJ30_POPTR</name>
<dbReference type="AlphaFoldDB" id="U5GJ30"/>
<dbReference type="InterPro" id="IPR003676">
    <property type="entry name" value="SAUR_fam"/>
</dbReference>
<evidence type="ECO:0000256" key="1">
    <source>
        <dbReference type="ARBA" id="ARBA00006974"/>
    </source>
</evidence>
<comment type="similarity">
    <text evidence="1">Belongs to the ARG7 family.</text>
</comment>
<proteinExistence type="inferred from homology"/>
<reference evidence="2 3" key="1">
    <citation type="journal article" date="2006" name="Science">
        <title>The genome of black cottonwood, Populus trichocarpa (Torr. &amp; Gray).</title>
        <authorList>
            <person name="Tuskan G.A."/>
            <person name="Difazio S."/>
            <person name="Jansson S."/>
            <person name="Bohlmann J."/>
            <person name="Grigoriev I."/>
            <person name="Hellsten U."/>
            <person name="Putnam N."/>
            <person name="Ralph S."/>
            <person name="Rombauts S."/>
            <person name="Salamov A."/>
            <person name="Schein J."/>
            <person name="Sterck L."/>
            <person name="Aerts A."/>
            <person name="Bhalerao R.R."/>
            <person name="Bhalerao R.P."/>
            <person name="Blaudez D."/>
            <person name="Boerjan W."/>
            <person name="Brun A."/>
            <person name="Brunner A."/>
            <person name="Busov V."/>
            <person name="Campbell M."/>
            <person name="Carlson J."/>
            <person name="Chalot M."/>
            <person name="Chapman J."/>
            <person name="Chen G.L."/>
            <person name="Cooper D."/>
            <person name="Coutinho P.M."/>
            <person name="Couturier J."/>
            <person name="Covert S."/>
            <person name="Cronk Q."/>
            <person name="Cunningham R."/>
            <person name="Davis J."/>
            <person name="Degroeve S."/>
            <person name="Dejardin A."/>
            <person name="Depamphilis C."/>
            <person name="Detter J."/>
            <person name="Dirks B."/>
            <person name="Dubchak I."/>
            <person name="Duplessis S."/>
            <person name="Ehlting J."/>
            <person name="Ellis B."/>
            <person name="Gendler K."/>
            <person name="Goodstein D."/>
            <person name="Gribskov M."/>
            <person name="Grimwood J."/>
            <person name="Groover A."/>
            <person name="Gunter L."/>
            <person name="Hamberger B."/>
            <person name="Heinze B."/>
            <person name="Helariutta Y."/>
            <person name="Henrissat B."/>
            <person name="Holligan D."/>
            <person name="Holt R."/>
            <person name="Huang W."/>
            <person name="Islam-Faridi N."/>
            <person name="Jones S."/>
            <person name="Jones-Rhoades M."/>
            <person name="Jorgensen R."/>
            <person name="Joshi C."/>
            <person name="Kangasjarvi J."/>
            <person name="Karlsson J."/>
            <person name="Kelleher C."/>
            <person name="Kirkpatrick R."/>
            <person name="Kirst M."/>
            <person name="Kohler A."/>
            <person name="Kalluri U."/>
            <person name="Larimer F."/>
            <person name="Leebens-Mack J."/>
            <person name="Leple J.C."/>
            <person name="Locascio P."/>
            <person name="Lou Y."/>
            <person name="Lucas S."/>
            <person name="Martin F."/>
            <person name="Montanini B."/>
            <person name="Napoli C."/>
            <person name="Nelson D.R."/>
            <person name="Nelson C."/>
            <person name="Nieminen K."/>
            <person name="Nilsson O."/>
            <person name="Pereda V."/>
            <person name="Peter G."/>
            <person name="Philippe R."/>
            <person name="Pilate G."/>
            <person name="Poliakov A."/>
            <person name="Razumovskaya J."/>
            <person name="Richardson P."/>
            <person name="Rinaldi C."/>
            <person name="Ritland K."/>
            <person name="Rouze P."/>
            <person name="Ryaboy D."/>
            <person name="Schmutz J."/>
            <person name="Schrader J."/>
            <person name="Segerman B."/>
            <person name="Shin H."/>
            <person name="Siddiqui A."/>
            <person name="Sterky F."/>
            <person name="Terry A."/>
            <person name="Tsai C.J."/>
            <person name="Uberbacher E."/>
            <person name="Unneberg P."/>
            <person name="Vahala J."/>
            <person name="Wall K."/>
            <person name="Wessler S."/>
            <person name="Yang G."/>
            <person name="Yin T."/>
            <person name="Douglas C."/>
            <person name="Marra M."/>
            <person name="Sandberg G."/>
            <person name="Van de Peer Y."/>
            <person name="Rokhsar D."/>
        </authorList>
    </citation>
    <scope>NUCLEOTIDE SEQUENCE [LARGE SCALE GENOMIC DNA]</scope>
    <source>
        <strain evidence="3">cv. Nisqually</strain>
    </source>
</reference>
<gene>
    <name evidence="2" type="ORF">POPTR_005G196900</name>
</gene>
<dbReference type="EMBL" id="CM009294">
    <property type="protein sequence ID" value="PNT37577.1"/>
    <property type="molecule type" value="Genomic_DNA"/>
</dbReference>
<protein>
    <recommendedName>
        <fullName evidence="4">Auxin-responsive family protein</fullName>
    </recommendedName>
</protein>
<dbReference type="STRING" id="3694.U5GJ30"/>
<accession>U5GJ30</accession>
<keyword evidence="3" id="KW-1185">Reference proteome</keyword>
<evidence type="ECO:0000313" key="2">
    <source>
        <dbReference type="EMBL" id="PNT37577.1"/>
    </source>
</evidence>
<dbReference type="PANTHER" id="PTHR31175">
    <property type="entry name" value="AUXIN-RESPONSIVE FAMILY PROTEIN"/>
    <property type="match status" value="1"/>
</dbReference>
<dbReference type="InParanoid" id="U5GJ30"/>
<organism evidence="2 3">
    <name type="scientific">Populus trichocarpa</name>
    <name type="common">Western balsam poplar</name>
    <name type="synonym">Populus balsamifera subsp. trichocarpa</name>
    <dbReference type="NCBI Taxonomy" id="3694"/>
    <lineage>
        <taxon>Eukaryota</taxon>
        <taxon>Viridiplantae</taxon>
        <taxon>Streptophyta</taxon>
        <taxon>Embryophyta</taxon>
        <taxon>Tracheophyta</taxon>
        <taxon>Spermatophyta</taxon>
        <taxon>Magnoliopsida</taxon>
        <taxon>eudicotyledons</taxon>
        <taxon>Gunneridae</taxon>
        <taxon>Pentapetalae</taxon>
        <taxon>rosids</taxon>
        <taxon>fabids</taxon>
        <taxon>Malpighiales</taxon>
        <taxon>Salicaceae</taxon>
        <taxon>Saliceae</taxon>
        <taxon>Populus</taxon>
    </lineage>
</organism>
<evidence type="ECO:0008006" key="4">
    <source>
        <dbReference type="Google" id="ProtNLM"/>
    </source>
</evidence>
<sequence>MINAKRFIKLVRKWKKLAALSRKRITLPTTGKGHLVVYSNDRKRFVLPLEYFSNKIARELFKLGEDEFGLPGNRPLTLPCDSVSVKYIINMIQRHVTKVRGHRESIAHVHGQQRKKKRFSKFLIFFNIFELF</sequence>
<evidence type="ECO:0000313" key="3">
    <source>
        <dbReference type="Proteomes" id="UP000006729"/>
    </source>
</evidence>
<dbReference type="Pfam" id="PF02519">
    <property type="entry name" value="Auxin_inducible"/>
    <property type="match status" value="1"/>
</dbReference>